<dbReference type="OrthoDB" id="2382043at2"/>
<accession>A0A162KBR3</accession>
<dbReference type="Proteomes" id="UP000077355">
    <property type="component" value="Unassembled WGS sequence"/>
</dbReference>
<keyword evidence="1" id="KW-0812">Transmembrane</keyword>
<protein>
    <recommendedName>
        <fullName evidence="4">Septation ring formation regulator EzrA</fullName>
    </recommendedName>
</protein>
<evidence type="ECO:0000256" key="1">
    <source>
        <dbReference type="SAM" id="Phobius"/>
    </source>
</evidence>
<feature type="transmembrane region" description="Helical" evidence="1">
    <location>
        <begin position="24"/>
        <end position="43"/>
    </location>
</feature>
<dbReference type="RefSeq" id="WP_068651620.1">
    <property type="nucleotide sequence ID" value="NZ_CP043611.1"/>
</dbReference>
<evidence type="ECO:0000313" key="3">
    <source>
        <dbReference type="Proteomes" id="UP000077355"/>
    </source>
</evidence>
<evidence type="ECO:0000313" key="2">
    <source>
        <dbReference type="EMBL" id="OAB43448.1"/>
    </source>
</evidence>
<gene>
    <name evidence="2" type="ORF">PBAT_18335</name>
</gene>
<dbReference type="AlphaFoldDB" id="A0A162KBR3"/>
<comment type="caution">
    <text evidence="2">The sequence shown here is derived from an EMBL/GenBank/DDBJ whole genome shotgun (WGS) entry which is preliminary data.</text>
</comment>
<keyword evidence="1" id="KW-1133">Transmembrane helix</keyword>
<dbReference type="EMBL" id="LVJI01000028">
    <property type="protein sequence ID" value="OAB43448.1"/>
    <property type="molecule type" value="Genomic_DNA"/>
</dbReference>
<organism evidence="2 3">
    <name type="scientific">Paenibacillus antarcticus</name>
    <dbReference type="NCBI Taxonomy" id="253703"/>
    <lineage>
        <taxon>Bacteria</taxon>
        <taxon>Bacillati</taxon>
        <taxon>Bacillota</taxon>
        <taxon>Bacilli</taxon>
        <taxon>Bacillales</taxon>
        <taxon>Paenibacillaceae</taxon>
        <taxon>Paenibacillus</taxon>
    </lineage>
</organism>
<proteinExistence type="predicted"/>
<keyword evidence="1" id="KW-0472">Membrane</keyword>
<reference evidence="2 3" key="1">
    <citation type="submission" date="2016-03" db="EMBL/GenBank/DDBJ databases">
        <title>Draft genome sequence of Paenibacillus antarcticus CECT 5836.</title>
        <authorList>
            <person name="Shin S.-K."/>
            <person name="Yi H."/>
        </authorList>
    </citation>
    <scope>NUCLEOTIDE SEQUENCE [LARGE SCALE GENOMIC DNA]</scope>
    <source>
        <strain evidence="2 3">CECT 5836</strain>
    </source>
</reference>
<sequence length="111" mass="12496">MGKYASQTTVNQGSTKYAGGRRRLSLWMCFMVLFMGWAGYTILSQNSQIAVTNAELIEKQAAKAATDKSVLELNYDVNRLQDPEYIGQLARKDYGLYRPEEIPIRPDVSSP</sequence>
<dbReference type="Pfam" id="PF04977">
    <property type="entry name" value="DivIC"/>
    <property type="match status" value="1"/>
</dbReference>
<dbReference type="InterPro" id="IPR007060">
    <property type="entry name" value="FtsL/DivIC"/>
</dbReference>
<name>A0A162KBR3_9BACL</name>
<evidence type="ECO:0008006" key="4">
    <source>
        <dbReference type="Google" id="ProtNLM"/>
    </source>
</evidence>
<keyword evidence="3" id="KW-1185">Reference proteome</keyword>